<feature type="transmembrane region" description="Helical" evidence="1">
    <location>
        <begin position="45"/>
        <end position="66"/>
    </location>
</feature>
<dbReference type="EMBL" id="AP026973">
    <property type="protein sequence ID" value="BDT77478.1"/>
    <property type="molecule type" value="Genomic_DNA"/>
</dbReference>
<feature type="transmembrane region" description="Helical" evidence="1">
    <location>
        <begin position="12"/>
        <end position="33"/>
    </location>
</feature>
<reference evidence="2" key="1">
    <citation type="submission" date="2022-11" db="EMBL/GenBank/DDBJ databases">
        <title>Complete Genome Sequences of three Polynucleobacter sp. Subcluster PnecC Strains KF022, KF023, and KF032 Isolated from a Shallow Eutrophic Lake in Japan.</title>
        <authorList>
            <person name="Ogata Y."/>
            <person name="Watanabe K."/>
            <person name="Takemine S."/>
            <person name="Shindo C."/>
            <person name="Kurokawa R."/>
            <person name="Suda W."/>
        </authorList>
    </citation>
    <scope>NUCLEOTIDE SEQUENCE</scope>
    <source>
        <strain evidence="2">KF023</strain>
    </source>
</reference>
<name>A0A9C7FK21_9BURK</name>
<evidence type="ECO:0000313" key="2">
    <source>
        <dbReference type="EMBL" id="BDT77478.1"/>
    </source>
</evidence>
<protein>
    <recommendedName>
        <fullName evidence="3">DUF4239 domain-containing protein</fullName>
    </recommendedName>
</protein>
<keyword evidence="1" id="KW-0812">Transmembrane</keyword>
<keyword evidence="1" id="KW-0472">Membrane</keyword>
<keyword evidence="1" id="KW-1133">Transmembrane helix</keyword>
<gene>
    <name evidence="2" type="ORF">PKF023_12810</name>
</gene>
<dbReference type="InterPro" id="IPR025333">
    <property type="entry name" value="DUF4239"/>
</dbReference>
<proteinExistence type="predicted"/>
<evidence type="ECO:0008006" key="3">
    <source>
        <dbReference type="Google" id="ProtNLM"/>
    </source>
</evidence>
<sequence>MQNLFFKTELSLILALCIGFIGLTTIITALFVIPKTKSLLEKYEGLVAPFFSLPAVLFSLTAALLATSVWDNYSVATRAIKTESQSVMTIISLANSAPNLKDSNLVTSAKVYIKSIVEDEWKTLATGRSNSPITDEKFIAMRSEIFKAVNTQPDKAESKALLNEFYAINTARETRQAYASFDLHPVRWYAILFLAVLVLISVAFSHSTKPKALMVAMSIATLTVLTPLCILALTFSSPYQGLISISHAPYLQIIK</sequence>
<dbReference type="Proteomes" id="UP001211097">
    <property type="component" value="Chromosome"/>
</dbReference>
<evidence type="ECO:0000256" key="1">
    <source>
        <dbReference type="SAM" id="Phobius"/>
    </source>
</evidence>
<dbReference type="Pfam" id="PF14023">
    <property type="entry name" value="Bestrophin-like"/>
    <property type="match status" value="1"/>
</dbReference>
<feature type="transmembrane region" description="Helical" evidence="1">
    <location>
        <begin position="186"/>
        <end position="205"/>
    </location>
</feature>
<accession>A0A9C7FK21</accession>
<dbReference type="KEGG" id="pyt:PKF023_12810"/>
<dbReference type="AlphaFoldDB" id="A0A9C7FK21"/>
<feature type="transmembrane region" description="Helical" evidence="1">
    <location>
        <begin position="212"/>
        <end position="235"/>
    </location>
</feature>
<organism evidence="2">
    <name type="scientific">Polynucleobacter yangtzensis</name>
    <dbReference type="NCBI Taxonomy" id="1743159"/>
    <lineage>
        <taxon>Bacteria</taxon>
        <taxon>Pseudomonadati</taxon>
        <taxon>Pseudomonadota</taxon>
        <taxon>Betaproteobacteria</taxon>
        <taxon>Burkholderiales</taxon>
        <taxon>Burkholderiaceae</taxon>
        <taxon>Polynucleobacter</taxon>
    </lineage>
</organism>